<dbReference type="Gene3D" id="3.20.20.210">
    <property type="match status" value="1"/>
</dbReference>
<evidence type="ECO:0000313" key="3">
    <source>
        <dbReference type="Proteomes" id="UP001377337"/>
    </source>
</evidence>
<reference evidence="2 3" key="1">
    <citation type="submission" date="2024-02" db="EMBL/GenBank/DDBJ databases">
        <title>Seven novel Bacillus-like species.</title>
        <authorList>
            <person name="Liu G."/>
        </authorList>
    </citation>
    <scope>NUCLEOTIDE SEQUENCE [LARGE SCALE GENOMIC DNA]</scope>
    <source>
        <strain evidence="2 3">FJAT-52054</strain>
    </source>
</reference>
<protein>
    <recommendedName>
        <fullName evidence="1">Cobalamin-independent methionine synthase MetE N-terminal domain-containing protein</fullName>
    </recommendedName>
</protein>
<accession>A0ABZ2NLK3</accession>
<dbReference type="SUPFAM" id="SSF51726">
    <property type="entry name" value="UROD/MetE-like"/>
    <property type="match status" value="1"/>
</dbReference>
<dbReference type="InterPro" id="IPR038071">
    <property type="entry name" value="UROD/MetE-like_sf"/>
</dbReference>
<dbReference type="RefSeq" id="WP_338781851.1">
    <property type="nucleotide sequence ID" value="NZ_CP147407.1"/>
</dbReference>
<name>A0ABZ2NLK3_9BACI</name>
<sequence>MARGSKHATACGMTKWFDKHYHYLVPEWEGSEPKLNFKPLEHDLEVKEWAEGQSVTIGPYTFIRLSNVDESAALYAQLLQSHSSMAEAAFQVREKHNIPTL</sequence>
<evidence type="ECO:0000259" key="1">
    <source>
        <dbReference type="Pfam" id="PF08267"/>
    </source>
</evidence>
<dbReference type="Proteomes" id="UP001377337">
    <property type="component" value="Chromosome"/>
</dbReference>
<dbReference type="EMBL" id="CP147407">
    <property type="protein sequence ID" value="WXB98696.1"/>
    <property type="molecule type" value="Genomic_DNA"/>
</dbReference>
<keyword evidence="3" id="KW-1185">Reference proteome</keyword>
<dbReference type="Pfam" id="PF08267">
    <property type="entry name" value="Meth_synt_1"/>
    <property type="match status" value="1"/>
</dbReference>
<proteinExistence type="predicted"/>
<dbReference type="InterPro" id="IPR013215">
    <property type="entry name" value="Cbl-indep_Met_Synth_N"/>
</dbReference>
<evidence type="ECO:0000313" key="2">
    <source>
        <dbReference type="EMBL" id="WXB98696.1"/>
    </source>
</evidence>
<organism evidence="2 3">
    <name type="scientific">Metabacillus sediminis</name>
    <dbReference type="NCBI Taxonomy" id="3117746"/>
    <lineage>
        <taxon>Bacteria</taxon>
        <taxon>Bacillati</taxon>
        <taxon>Bacillota</taxon>
        <taxon>Bacilli</taxon>
        <taxon>Bacillales</taxon>
        <taxon>Bacillaceae</taxon>
        <taxon>Metabacillus</taxon>
    </lineage>
</organism>
<gene>
    <name evidence="2" type="ORF">WCV65_09530</name>
</gene>
<feature type="domain" description="Cobalamin-independent methionine synthase MetE N-terminal" evidence="1">
    <location>
        <begin position="1"/>
        <end position="79"/>
    </location>
</feature>